<proteinExistence type="predicted"/>
<evidence type="ECO:0008006" key="4">
    <source>
        <dbReference type="Google" id="ProtNLM"/>
    </source>
</evidence>
<protein>
    <recommendedName>
        <fullName evidence="4">Reverse transcriptase Ty1/copia-type domain-containing protein</fullName>
    </recommendedName>
</protein>
<evidence type="ECO:0000313" key="3">
    <source>
        <dbReference type="Proteomes" id="UP001151760"/>
    </source>
</evidence>
<dbReference type="Proteomes" id="UP001151760">
    <property type="component" value="Unassembled WGS sequence"/>
</dbReference>
<feature type="compositionally biased region" description="Basic and acidic residues" evidence="1">
    <location>
        <begin position="315"/>
        <end position="327"/>
    </location>
</feature>
<organism evidence="2 3">
    <name type="scientific">Tanacetum coccineum</name>
    <dbReference type="NCBI Taxonomy" id="301880"/>
    <lineage>
        <taxon>Eukaryota</taxon>
        <taxon>Viridiplantae</taxon>
        <taxon>Streptophyta</taxon>
        <taxon>Embryophyta</taxon>
        <taxon>Tracheophyta</taxon>
        <taxon>Spermatophyta</taxon>
        <taxon>Magnoliopsida</taxon>
        <taxon>eudicotyledons</taxon>
        <taxon>Gunneridae</taxon>
        <taxon>Pentapetalae</taxon>
        <taxon>asterids</taxon>
        <taxon>campanulids</taxon>
        <taxon>Asterales</taxon>
        <taxon>Asteraceae</taxon>
        <taxon>Asteroideae</taxon>
        <taxon>Anthemideae</taxon>
        <taxon>Anthemidinae</taxon>
        <taxon>Tanacetum</taxon>
    </lineage>
</organism>
<gene>
    <name evidence="2" type="ORF">Tco_1067879</name>
</gene>
<sequence>MKVGLKRCKKNLLQFKAARIESNPDSFLAFASSWALIVYTDGCQRCKFLIWQQHRKQCKCQTPPGFEICSSKQGPTERGAIDKTSFIKKDRRDIMLVQVYVDDIILLYQPSNGERLEIGSHDLLIQDQTVMLLVCLVKIQVHSKRLLIYNAVKRILNTVQLSGVDVNILDDDWITWQGKKQTIVANSSTEANMYSCRDVCARLSSWNATKTTWASEAVQGTDTYKVMLALSRKSDEAEEVNNFRRKKLLSKEGETEELDGRQLKVQLDRSFEKQSKSEEVAKKIQAEWEFQKEERKRLLSKDLIPNCGSENKKGICVRKEKQKDSQGKGKLQLLKNSPSRSLNRESLEESPDYRAPSIDSPDGQYLIIHREHNHFRAFDTLWEILQSIDRQDIISPDIELLITMYSTIPPTGLMLMHLVILTIIWGTAESSDR</sequence>
<accession>A0ABQ5HE54</accession>
<evidence type="ECO:0000256" key="1">
    <source>
        <dbReference type="SAM" id="MobiDB-lite"/>
    </source>
</evidence>
<feature type="region of interest" description="Disordered" evidence="1">
    <location>
        <begin position="315"/>
        <end position="358"/>
    </location>
</feature>
<reference evidence="2" key="1">
    <citation type="journal article" date="2022" name="Int. J. Mol. Sci.">
        <title>Draft Genome of Tanacetum Coccineum: Genomic Comparison of Closely Related Tanacetum-Family Plants.</title>
        <authorList>
            <person name="Yamashiro T."/>
            <person name="Shiraishi A."/>
            <person name="Nakayama K."/>
            <person name="Satake H."/>
        </authorList>
    </citation>
    <scope>NUCLEOTIDE SEQUENCE</scope>
</reference>
<comment type="caution">
    <text evidence="2">The sequence shown here is derived from an EMBL/GenBank/DDBJ whole genome shotgun (WGS) entry which is preliminary data.</text>
</comment>
<reference evidence="2" key="2">
    <citation type="submission" date="2022-01" db="EMBL/GenBank/DDBJ databases">
        <authorList>
            <person name="Yamashiro T."/>
            <person name="Shiraishi A."/>
            <person name="Satake H."/>
            <person name="Nakayama K."/>
        </authorList>
    </citation>
    <scope>NUCLEOTIDE SEQUENCE</scope>
</reference>
<dbReference type="EMBL" id="BQNB010019520">
    <property type="protein sequence ID" value="GJT86162.1"/>
    <property type="molecule type" value="Genomic_DNA"/>
</dbReference>
<keyword evidence="3" id="KW-1185">Reference proteome</keyword>
<evidence type="ECO:0000313" key="2">
    <source>
        <dbReference type="EMBL" id="GJT86162.1"/>
    </source>
</evidence>
<name>A0ABQ5HE54_9ASTR</name>